<sequence length="67" mass="7345">MILIVCSNWSDTLDSLEILSIRANSPMICFSIKYSKNDGSCWSPYIINSAIDLNASITKSLLASLTT</sequence>
<proteinExistence type="predicted"/>
<dbReference type="EMBL" id="GBRH01177013">
    <property type="protein sequence ID" value="JAE20883.1"/>
    <property type="molecule type" value="Transcribed_RNA"/>
</dbReference>
<reference evidence="1" key="2">
    <citation type="journal article" date="2015" name="Data Brief">
        <title>Shoot transcriptome of the giant reed, Arundo donax.</title>
        <authorList>
            <person name="Barrero R.A."/>
            <person name="Guerrero F.D."/>
            <person name="Moolhuijzen P."/>
            <person name="Goolsby J.A."/>
            <person name="Tidwell J."/>
            <person name="Bellgard S.E."/>
            <person name="Bellgard M.I."/>
        </authorList>
    </citation>
    <scope>NUCLEOTIDE SEQUENCE</scope>
    <source>
        <tissue evidence="1">Shoot tissue taken approximately 20 cm above the soil surface</tissue>
    </source>
</reference>
<name>A0A0A9GJL0_ARUDO</name>
<protein>
    <submittedName>
        <fullName evidence="1">Uncharacterized protein</fullName>
    </submittedName>
</protein>
<organism evidence="1">
    <name type="scientific">Arundo donax</name>
    <name type="common">Giant reed</name>
    <name type="synonym">Donax arundinaceus</name>
    <dbReference type="NCBI Taxonomy" id="35708"/>
    <lineage>
        <taxon>Eukaryota</taxon>
        <taxon>Viridiplantae</taxon>
        <taxon>Streptophyta</taxon>
        <taxon>Embryophyta</taxon>
        <taxon>Tracheophyta</taxon>
        <taxon>Spermatophyta</taxon>
        <taxon>Magnoliopsida</taxon>
        <taxon>Liliopsida</taxon>
        <taxon>Poales</taxon>
        <taxon>Poaceae</taxon>
        <taxon>PACMAD clade</taxon>
        <taxon>Arundinoideae</taxon>
        <taxon>Arundineae</taxon>
        <taxon>Arundo</taxon>
    </lineage>
</organism>
<reference evidence="1" key="1">
    <citation type="submission" date="2014-09" db="EMBL/GenBank/DDBJ databases">
        <authorList>
            <person name="Magalhaes I.L.F."/>
            <person name="Oliveira U."/>
            <person name="Santos F.R."/>
            <person name="Vidigal T.H.D.A."/>
            <person name="Brescovit A.D."/>
            <person name="Santos A.J."/>
        </authorList>
    </citation>
    <scope>NUCLEOTIDE SEQUENCE</scope>
    <source>
        <tissue evidence="1">Shoot tissue taken approximately 20 cm above the soil surface</tissue>
    </source>
</reference>
<dbReference type="AlphaFoldDB" id="A0A0A9GJL0"/>
<evidence type="ECO:0000313" key="1">
    <source>
        <dbReference type="EMBL" id="JAE20883.1"/>
    </source>
</evidence>
<accession>A0A0A9GJL0</accession>